<feature type="domain" description="PABS" evidence="6">
    <location>
        <begin position="1"/>
        <end position="233"/>
    </location>
</feature>
<evidence type="ECO:0000256" key="5">
    <source>
        <dbReference type="SAM" id="MobiDB-lite"/>
    </source>
</evidence>
<name>A0ABW9E629_9BURK</name>
<feature type="active site" description="Proton acceptor" evidence="4">
    <location>
        <position position="148"/>
    </location>
</feature>
<dbReference type="EMBL" id="JAQQCL010000001">
    <property type="protein sequence ID" value="MFM0714919.1"/>
    <property type="molecule type" value="Genomic_DNA"/>
</dbReference>
<dbReference type="RefSeq" id="WP_408151875.1">
    <property type="nucleotide sequence ID" value="NZ_JAQQCL010000001.1"/>
</dbReference>
<sequence>MSANHHHFRQALAELLKGPPGNPAPVVSDRLRTRSLRFGPLGIQSSMRTCDPFKLDLPYTRAMMTFGLFHHAPRGILIVGLGGGSLSKYCFQRFPSARVTTVEIDANVIALRESFFVPPDSERFHIVHADAAAYLSYRTGIADVILLDGFDATGLPAALSSQSFYDSCRAALRDKGVLVSNLLSNDVRLATHLARMCRACDANLLRTTAQCEANVIAVGLKRRTVPGWDDLHARAKALTTSLGLDLCRHVERMQHHHRAESVSGYPSSGEPAVEHDI</sequence>
<dbReference type="SUPFAM" id="SSF53335">
    <property type="entry name" value="S-adenosyl-L-methionine-dependent methyltransferases"/>
    <property type="match status" value="1"/>
</dbReference>
<evidence type="ECO:0000259" key="6">
    <source>
        <dbReference type="PROSITE" id="PS51006"/>
    </source>
</evidence>
<dbReference type="CDD" id="cd02440">
    <property type="entry name" value="AdoMet_MTases"/>
    <property type="match status" value="1"/>
</dbReference>
<dbReference type="PROSITE" id="PS51006">
    <property type="entry name" value="PABS_2"/>
    <property type="match status" value="1"/>
</dbReference>
<dbReference type="PANTHER" id="PTHR43317:SF11">
    <property type="entry name" value="POLYAMINE AMINOPROPYLTRANSFERASE 2"/>
    <property type="match status" value="1"/>
</dbReference>
<organism evidence="7 8">
    <name type="scientific">Paraburkholderia strydomiana</name>
    <dbReference type="NCBI Taxonomy" id="1245417"/>
    <lineage>
        <taxon>Bacteria</taxon>
        <taxon>Pseudomonadati</taxon>
        <taxon>Pseudomonadota</taxon>
        <taxon>Betaproteobacteria</taxon>
        <taxon>Burkholderiales</taxon>
        <taxon>Burkholderiaceae</taxon>
        <taxon>Paraburkholderia</taxon>
    </lineage>
</organism>
<evidence type="ECO:0000256" key="4">
    <source>
        <dbReference type="PROSITE-ProRule" id="PRU00354"/>
    </source>
</evidence>
<evidence type="ECO:0000256" key="3">
    <source>
        <dbReference type="ARBA" id="ARBA00023115"/>
    </source>
</evidence>
<keyword evidence="3 4" id="KW-0620">Polyamine biosynthesis</keyword>
<dbReference type="NCBIfam" id="NF037959">
    <property type="entry name" value="MFS_SpdSyn"/>
    <property type="match status" value="1"/>
</dbReference>
<proteinExistence type="inferred from homology"/>
<dbReference type="Proteomes" id="UP001629392">
    <property type="component" value="Unassembled WGS sequence"/>
</dbReference>
<dbReference type="PANTHER" id="PTHR43317">
    <property type="entry name" value="THERMOSPERMINE SYNTHASE ACAULIS5"/>
    <property type="match status" value="1"/>
</dbReference>
<dbReference type="InterPro" id="IPR029063">
    <property type="entry name" value="SAM-dependent_MTases_sf"/>
</dbReference>
<feature type="region of interest" description="Disordered" evidence="5">
    <location>
        <begin position="257"/>
        <end position="277"/>
    </location>
</feature>
<dbReference type="InterPro" id="IPR030374">
    <property type="entry name" value="PABS"/>
</dbReference>
<comment type="caution">
    <text evidence="7">The sequence shown here is derived from an EMBL/GenBank/DDBJ whole genome shotgun (WGS) entry which is preliminary data.</text>
</comment>
<comment type="similarity">
    <text evidence="1">Belongs to the spermidine/spermine synthase family.</text>
</comment>
<evidence type="ECO:0000256" key="1">
    <source>
        <dbReference type="ARBA" id="ARBA00007867"/>
    </source>
</evidence>
<evidence type="ECO:0000313" key="7">
    <source>
        <dbReference type="EMBL" id="MFM0714919.1"/>
    </source>
</evidence>
<evidence type="ECO:0000313" key="8">
    <source>
        <dbReference type="Proteomes" id="UP001629392"/>
    </source>
</evidence>
<reference evidence="7 8" key="1">
    <citation type="journal article" date="2024" name="Chem. Sci.">
        <title>Discovery of megapolipeptins by genome mining of a Burkholderiales bacteria collection.</title>
        <authorList>
            <person name="Paulo B.S."/>
            <person name="Recchia M.J.J."/>
            <person name="Lee S."/>
            <person name="Fergusson C.H."/>
            <person name="Romanowski S.B."/>
            <person name="Hernandez A."/>
            <person name="Krull N."/>
            <person name="Liu D.Y."/>
            <person name="Cavanagh H."/>
            <person name="Bos A."/>
            <person name="Gray C.A."/>
            <person name="Murphy B.T."/>
            <person name="Linington R.G."/>
            <person name="Eustaquio A.S."/>
        </authorList>
    </citation>
    <scope>NUCLEOTIDE SEQUENCE [LARGE SCALE GENOMIC DNA]</scope>
    <source>
        <strain evidence="7 8">RL17-350-BIC-E</strain>
    </source>
</reference>
<dbReference type="Pfam" id="PF01564">
    <property type="entry name" value="Spermine_synth"/>
    <property type="match status" value="1"/>
</dbReference>
<gene>
    <name evidence="7" type="ORF">PQQ73_01070</name>
</gene>
<keyword evidence="8" id="KW-1185">Reference proteome</keyword>
<keyword evidence="2 4" id="KW-0808">Transferase</keyword>
<evidence type="ECO:0000256" key="2">
    <source>
        <dbReference type="ARBA" id="ARBA00022679"/>
    </source>
</evidence>
<accession>A0ABW9E629</accession>
<protein>
    <submittedName>
        <fullName evidence="7">Fused MFS/spermidine synthase</fullName>
    </submittedName>
</protein>
<dbReference type="Gene3D" id="3.40.50.150">
    <property type="entry name" value="Vaccinia Virus protein VP39"/>
    <property type="match status" value="1"/>
</dbReference>